<name>A0A225B0D3_TALAT</name>
<evidence type="ECO:0000256" key="1">
    <source>
        <dbReference type="SAM" id="SignalP"/>
    </source>
</evidence>
<dbReference type="GeneID" id="31000817"/>
<comment type="caution">
    <text evidence="2">The sequence shown here is derived from an EMBL/GenBank/DDBJ whole genome shotgun (WGS) entry which is preliminary data.</text>
</comment>
<dbReference type="InterPro" id="IPR021851">
    <property type="entry name" value="DUF3455"/>
</dbReference>
<evidence type="ECO:0008006" key="4">
    <source>
        <dbReference type="Google" id="ProtNLM"/>
    </source>
</evidence>
<proteinExistence type="predicted"/>
<evidence type="ECO:0000313" key="3">
    <source>
        <dbReference type="Proteomes" id="UP000214365"/>
    </source>
</evidence>
<keyword evidence="1" id="KW-0732">Signal</keyword>
<dbReference type="EMBL" id="LFMY01000001">
    <property type="protein sequence ID" value="OKL64164.1"/>
    <property type="molecule type" value="Genomic_DNA"/>
</dbReference>
<dbReference type="Pfam" id="PF11937">
    <property type="entry name" value="DUF3455"/>
    <property type="match status" value="1"/>
</dbReference>
<feature type="signal peptide" evidence="1">
    <location>
        <begin position="1"/>
        <end position="17"/>
    </location>
</feature>
<keyword evidence="3" id="KW-1185">Reference proteome</keyword>
<organism evidence="2 3">
    <name type="scientific">Talaromyces atroroseus</name>
    <dbReference type="NCBI Taxonomy" id="1441469"/>
    <lineage>
        <taxon>Eukaryota</taxon>
        <taxon>Fungi</taxon>
        <taxon>Dikarya</taxon>
        <taxon>Ascomycota</taxon>
        <taxon>Pezizomycotina</taxon>
        <taxon>Eurotiomycetes</taxon>
        <taxon>Eurotiomycetidae</taxon>
        <taxon>Eurotiales</taxon>
        <taxon>Trichocomaceae</taxon>
        <taxon>Talaromyces</taxon>
        <taxon>Talaromyces sect. Trachyspermi</taxon>
    </lineage>
</organism>
<dbReference type="OrthoDB" id="1859733at2759"/>
<dbReference type="Pfam" id="PF11693">
    <property type="entry name" value="DUF2990"/>
    <property type="match status" value="1"/>
</dbReference>
<dbReference type="PANTHER" id="PTHR35567">
    <property type="entry name" value="MALATE DEHYDROGENASE (AFU_ORTHOLOGUE AFUA_2G13800)"/>
    <property type="match status" value="1"/>
</dbReference>
<feature type="chain" id="PRO_5013279564" description="Malate dehydrogenase" evidence="1">
    <location>
        <begin position="18"/>
        <end position="256"/>
    </location>
</feature>
<dbReference type="PANTHER" id="PTHR35567:SF1">
    <property type="entry name" value="CONSERVED FUNGAL PROTEIN (AFU_ORTHOLOGUE AFUA_1G14230)"/>
    <property type="match status" value="1"/>
</dbReference>
<sequence>MRFGALVLASVATIAAAAPTNNVFNNVYDYNSNLEEFYCKVSSYIEQFAGDVASATCDMSNVALPAAASVLPSPTGTLKYVAIGRGTQNYTCADSTEDTVPVQIGAVANLYDASCIAANFSDLLDLLTEIVIDFALPNSSVQTPLAPANIDLLGHHYFSNSTTPTFNLNTTPEKQYGIAMASKKDAIDAPYGSIVGQNNEGYGATTWLYLTTIAGTVGDYKEVYRVNTAGGNAPTNCSGQASTIEIQYSAQYYFYV</sequence>
<dbReference type="RefSeq" id="XP_020124285.1">
    <property type="nucleotide sequence ID" value="XM_020259808.1"/>
</dbReference>
<evidence type="ECO:0000313" key="2">
    <source>
        <dbReference type="EMBL" id="OKL64164.1"/>
    </source>
</evidence>
<dbReference type="AlphaFoldDB" id="A0A225B0D3"/>
<gene>
    <name evidence="2" type="ORF">UA08_01062</name>
</gene>
<dbReference type="InterPro" id="IPR021706">
    <property type="entry name" value="DUF2990"/>
</dbReference>
<protein>
    <recommendedName>
        <fullName evidence="4">Malate dehydrogenase</fullName>
    </recommendedName>
</protein>
<accession>A0A225B0D3</accession>
<reference evidence="2 3" key="1">
    <citation type="submission" date="2015-06" db="EMBL/GenBank/DDBJ databases">
        <title>Talaromyces atroroseus IBT 11181 draft genome.</title>
        <authorList>
            <person name="Rasmussen K.B."/>
            <person name="Rasmussen S."/>
            <person name="Petersen B."/>
            <person name="Sicheritz-Ponten T."/>
            <person name="Mortensen U.H."/>
            <person name="Thrane U."/>
        </authorList>
    </citation>
    <scope>NUCLEOTIDE SEQUENCE [LARGE SCALE GENOMIC DNA]</scope>
    <source>
        <strain evidence="2 3">IBT 11181</strain>
    </source>
</reference>
<dbReference type="Proteomes" id="UP000214365">
    <property type="component" value="Unassembled WGS sequence"/>
</dbReference>